<dbReference type="PANTHER" id="PTHR24198:SF165">
    <property type="entry name" value="ANKYRIN REPEAT-CONTAINING PROTEIN-RELATED"/>
    <property type="match status" value="1"/>
</dbReference>
<dbReference type="InterPro" id="IPR002110">
    <property type="entry name" value="Ankyrin_rpt"/>
</dbReference>
<comment type="caution">
    <text evidence="4">The sequence shown here is derived from an EMBL/GenBank/DDBJ whole genome shotgun (WGS) entry which is preliminary data.</text>
</comment>
<dbReference type="Pfam" id="PF12796">
    <property type="entry name" value="Ank_2"/>
    <property type="match status" value="2"/>
</dbReference>
<keyword evidence="5" id="KW-1185">Reference proteome</keyword>
<evidence type="ECO:0000313" key="5">
    <source>
        <dbReference type="Proteomes" id="UP000243217"/>
    </source>
</evidence>
<sequence>MTNSSLMTQQDVNVHDINRLNVNGKTVLMQACEDLNVVSVKTLLENPKLNVMIQNQYSGQTAFHYACCAGNLEILHCLLAFVPDINHTDFRGRSGLHEAIIHNQIAVVNLLLDAIQICVNQPDKDGKTPLMLACFYNRFDILSNLLHRKDLDIDHCDKDGCNALHIATERNYTPNVRLLLTSDYKPDVNSRNAINGITSLMLVKDGGFTARVLLRQPGINVNAVDNNGSTAFIHAAQNDRMDVLELFTTIPDLDINIVNNDGLTAFSIACLQKNPMLAAQIMQMPKMDLSSVNAAGGHIAFAVACALHHIDCVSRLLESPDIDPNYKDA</sequence>
<protein>
    <submittedName>
        <fullName evidence="4">Ankyrin repeat domain-containing protein 44</fullName>
    </submittedName>
</protein>
<evidence type="ECO:0000256" key="2">
    <source>
        <dbReference type="ARBA" id="ARBA00023043"/>
    </source>
</evidence>
<dbReference type="STRING" id="74557.A0A1W0A3E7"/>
<dbReference type="PROSITE" id="PS50088">
    <property type="entry name" value="ANK_REPEAT"/>
    <property type="match status" value="2"/>
</dbReference>
<reference evidence="4 5" key="1">
    <citation type="journal article" date="2014" name="Genome Biol. Evol.">
        <title>The secreted proteins of Achlya hypogyna and Thraustotheca clavata identify the ancestral oomycete secretome and reveal gene acquisitions by horizontal gene transfer.</title>
        <authorList>
            <person name="Misner I."/>
            <person name="Blouin N."/>
            <person name="Leonard G."/>
            <person name="Richards T.A."/>
            <person name="Lane C.E."/>
        </authorList>
    </citation>
    <scope>NUCLEOTIDE SEQUENCE [LARGE SCALE GENOMIC DNA]</scope>
    <source>
        <strain evidence="4 5">ATCC 34112</strain>
    </source>
</reference>
<dbReference type="Proteomes" id="UP000243217">
    <property type="component" value="Unassembled WGS sequence"/>
</dbReference>
<dbReference type="PROSITE" id="PS50297">
    <property type="entry name" value="ANK_REP_REGION"/>
    <property type="match status" value="1"/>
</dbReference>
<proteinExistence type="predicted"/>
<feature type="repeat" description="ANK" evidence="3">
    <location>
        <begin position="58"/>
        <end position="90"/>
    </location>
</feature>
<feature type="non-terminal residue" evidence="4">
    <location>
        <position position="329"/>
    </location>
</feature>
<dbReference type="InterPro" id="IPR036770">
    <property type="entry name" value="Ankyrin_rpt-contain_sf"/>
</dbReference>
<dbReference type="EMBL" id="JNBS01000548">
    <property type="protein sequence ID" value="OQS04804.1"/>
    <property type="molecule type" value="Genomic_DNA"/>
</dbReference>
<accession>A0A1W0A3E7</accession>
<dbReference type="OrthoDB" id="65344at2759"/>
<dbReference type="AlphaFoldDB" id="A0A1W0A3E7"/>
<dbReference type="SUPFAM" id="SSF48403">
    <property type="entry name" value="Ankyrin repeat"/>
    <property type="match status" value="1"/>
</dbReference>
<name>A0A1W0A3E7_9STRA</name>
<dbReference type="PANTHER" id="PTHR24198">
    <property type="entry name" value="ANKYRIN REPEAT AND PROTEIN KINASE DOMAIN-CONTAINING PROTEIN"/>
    <property type="match status" value="1"/>
</dbReference>
<evidence type="ECO:0000313" key="4">
    <source>
        <dbReference type="EMBL" id="OQS04804.1"/>
    </source>
</evidence>
<evidence type="ECO:0000256" key="1">
    <source>
        <dbReference type="ARBA" id="ARBA00022737"/>
    </source>
</evidence>
<dbReference type="SMART" id="SM00248">
    <property type="entry name" value="ANK"/>
    <property type="match status" value="8"/>
</dbReference>
<evidence type="ECO:0000256" key="3">
    <source>
        <dbReference type="PROSITE-ProRule" id="PRU00023"/>
    </source>
</evidence>
<keyword evidence="2 3" id="KW-0040">ANK repeat</keyword>
<organism evidence="4 5">
    <name type="scientific">Thraustotheca clavata</name>
    <dbReference type="NCBI Taxonomy" id="74557"/>
    <lineage>
        <taxon>Eukaryota</taxon>
        <taxon>Sar</taxon>
        <taxon>Stramenopiles</taxon>
        <taxon>Oomycota</taxon>
        <taxon>Saprolegniomycetes</taxon>
        <taxon>Saprolegniales</taxon>
        <taxon>Achlyaceae</taxon>
        <taxon>Thraustotheca</taxon>
    </lineage>
</organism>
<feature type="repeat" description="ANK" evidence="3">
    <location>
        <begin position="125"/>
        <end position="158"/>
    </location>
</feature>
<keyword evidence="1" id="KW-0677">Repeat</keyword>
<dbReference type="Gene3D" id="1.25.40.20">
    <property type="entry name" value="Ankyrin repeat-containing domain"/>
    <property type="match status" value="3"/>
</dbReference>
<gene>
    <name evidence="4" type="ORF">THRCLA_02986</name>
</gene>